<keyword evidence="4 6" id="KW-0378">Hydrolase</keyword>
<dbReference type="InterPro" id="IPR022398">
    <property type="entry name" value="Peptidase_S8_His-AS"/>
</dbReference>
<dbReference type="InterPro" id="IPR028974">
    <property type="entry name" value="TSP_type-3_rpt"/>
</dbReference>
<dbReference type="InterPro" id="IPR036852">
    <property type="entry name" value="Peptidase_S8/S53_dom_sf"/>
</dbReference>
<comment type="similarity">
    <text evidence="1 6 7">Belongs to the peptidase S8 family.</text>
</comment>
<dbReference type="PRINTS" id="PR00723">
    <property type="entry name" value="SUBTILISIN"/>
</dbReference>
<feature type="region of interest" description="Disordered" evidence="8">
    <location>
        <begin position="410"/>
        <end position="445"/>
    </location>
</feature>
<evidence type="ECO:0000256" key="1">
    <source>
        <dbReference type="ARBA" id="ARBA00011073"/>
    </source>
</evidence>
<dbReference type="Gene3D" id="3.40.50.200">
    <property type="entry name" value="Peptidase S8/S53 domain"/>
    <property type="match status" value="1"/>
</dbReference>
<dbReference type="EMBL" id="CP088295">
    <property type="protein sequence ID" value="UUY05602.1"/>
    <property type="molecule type" value="Genomic_DNA"/>
</dbReference>
<dbReference type="SUPFAM" id="SSF103647">
    <property type="entry name" value="TSP type-3 repeat"/>
    <property type="match status" value="1"/>
</dbReference>
<evidence type="ECO:0000256" key="2">
    <source>
        <dbReference type="ARBA" id="ARBA00022670"/>
    </source>
</evidence>
<dbReference type="PROSITE" id="PS00136">
    <property type="entry name" value="SUBTILASE_ASP"/>
    <property type="match status" value="1"/>
</dbReference>
<dbReference type="InterPro" id="IPR015500">
    <property type="entry name" value="Peptidase_S8_subtilisin-rel"/>
</dbReference>
<organism evidence="11 12">
    <name type="scientific">Svornostia abyssi</name>
    <dbReference type="NCBI Taxonomy" id="2898438"/>
    <lineage>
        <taxon>Bacteria</taxon>
        <taxon>Bacillati</taxon>
        <taxon>Actinomycetota</taxon>
        <taxon>Thermoleophilia</taxon>
        <taxon>Solirubrobacterales</taxon>
        <taxon>Baekduiaceae</taxon>
        <taxon>Svornostia</taxon>
    </lineage>
</organism>
<keyword evidence="3 9" id="KW-0732">Signal</keyword>
<gene>
    <name evidence="11" type="ORF">LRS13_08805</name>
</gene>
<dbReference type="SUPFAM" id="SSF52743">
    <property type="entry name" value="Subtilisin-like"/>
    <property type="match status" value="1"/>
</dbReference>
<dbReference type="PROSITE" id="PS51892">
    <property type="entry name" value="SUBTILASE"/>
    <property type="match status" value="1"/>
</dbReference>
<reference evidence="12" key="1">
    <citation type="submission" date="2021-11" db="EMBL/GenBank/DDBJ databases">
        <title>Cultivation dependent microbiological survey of springs from the worlds oldest radium mine currently devoted to the extraction of radon-saturated water.</title>
        <authorList>
            <person name="Kapinusova G."/>
            <person name="Smrhova T."/>
            <person name="Strejcek M."/>
            <person name="Suman J."/>
            <person name="Jani K."/>
            <person name="Pajer P."/>
            <person name="Uhlik O."/>
        </authorList>
    </citation>
    <scope>NUCLEOTIDE SEQUENCE [LARGE SCALE GENOMIC DNA]</scope>
    <source>
        <strain evidence="12">J379</strain>
    </source>
</reference>
<feature type="domain" description="Peptidase S8/S53" evidence="10">
    <location>
        <begin position="152"/>
        <end position="384"/>
    </location>
</feature>
<dbReference type="Proteomes" id="UP001058860">
    <property type="component" value="Chromosome"/>
</dbReference>
<evidence type="ECO:0000256" key="8">
    <source>
        <dbReference type="SAM" id="MobiDB-lite"/>
    </source>
</evidence>
<protein>
    <submittedName>
        <fullName evidence="11">S8 family serine peptidase</fullName>
    </submittedName>
</protein>
<dbReference type="Gene3D" id="4.10.1080.10">
    <property type="entry name" value="TSP type-3 repeat"/>
    <property type="match status" value="1"/>
</dbReference>
<name>A0ABY5PMQ9_9ACTN</name>
<evidence type="ECO:0000256" key="9">
    <source>
        <dbReference type="SAM" id="SignalP"/>
    </source>
</evidence>
<evidence type="ECO:0000256" key="5">
    <source>
        <dbReference type="ARBA" id="ARBA00022825"/>
    </source>
</evidence>
<dbReference type="InterPro" id="IPR023827">
    <property type="entry name" value="Peptidase_S8_Asp-AS"/>
</dbReference>
<keyword evidence="12" id="KW-1185">Reference proteome</keyword>
<dbReference type="PROSITE" id="PS00137">
    <property type="entry name" value="SUBTILASE_HIS"/>
    <property type="match status" value="1"/>
</dbReference>
<dbReference type="PROSITE" id="PS00138">
    <property type="entry name" value="SUBTILASE_SER"/>
    <property type="match status" value="1"/>
</dbReference>
<accession>A0ABY5PMQ9</accession>
<evidence type="ECO:0000313" key="11">
    <source>
        <dbReference type="EMBL" id="UUY05602.1"/>
    </source>
</evidence>
<dbReference type="InterPro" id="IPR000209">
    <property type="entry name" value="Peptidase_S8/S53_dom"/>
</dbReference>
<evidence type="ECO:0000256" key="6">
    <source>
        <dbReference type="PROSITE-ProRule" id="PRU01240"/>
    </source>
</evidence>
<feature type="active site" description="Charge relay system" evidence="6">
    <location>
        <position position="196"/>
    </location>
</feature>
<sequence length="586" mass="59455">MRLALPTKVIPLLAALLAVPAAGTASAATVEELERDGVTGLIVQRDPGLSARERHELRDDADVEFVRPLPLPDTELVEAGRGDLSEALAALQSDPSVAHAEVDAPVFASTTTSTGIDPLWGDLWALQNTGRTKGAVAGADIDIRAAWTVTRGAGQTIAIVDSGVASTHADLVGQLDLANAYDYVDRDTVPQDGNGHGTHVTGTVVASADNGIGVAGVAPAAKVLPLRVMNNSGQGLVSDVVQAFDRAGRLGVRVVNASLGATTPSKALRDAVAAYPETLFVAAAGNDGANADAAPTYPCALPVANVVCVGATDAADFPAAFSNFGAATVDLHAPGVKILSTWKTGGYTTADGTSMASPHVAGVLALLLASDPTLTAGQAKAKLLAGTDRIAALGRLSVSEGRLDAAGALRAAAPPRDDDGDGVPNAGDRCPVVADPGQQDSDGDGVGDACDLTPFPVAAPAPAVPAAAPPSPAAMPHLRDVRRSGTTVQACKKSKGKGKGKCTPRAVRLTFTVSASATVEIVYERRRCAGKKCSFGVAARRSVQVKGGKTTLTIGPDVRGGRLAAGVYRAVLRLGAQHATIPFTVR</sequence>
<dbReference type="Pfam" id="PF00082">
    <property type="entry name" value="Peptidase_S8"/>
    <property type="match status" value="1"/>
</dbReference>
<feature type="chain" id="PRO_5046643526" evidence="9">
    <location>
        <begin position="28"/>
        <end position="586"/>
    </location>
</feature>
<dbReference type="InterPro" id="IPR023828">
    <property type="entry name" value="Peptidase_S8_Ser-AS"/>
</dbReference>
<keyword evidence="2 6" id="KW-0645">Protease</keyword>
<feature type="active site" description="Charge relay system" evidence="6">
    <location>
        <position position="354"/>
    </location>
</feature>
<proteinExistence type="inferred from homology"/>
<feature type="active site" description="Charge relay system" evidence="6">
    <location>
        <position position="161"/>
    </location>
</feature>
<keyword evidence="5 6" id="KW-0720">Serine protease</keyword>
<dbReference type="PANTHER" id="PTHR43399:SF4">
    <property type="entry name" value="CELL WALL-ASSOCIATED PROTEASE"/>
    <property type="match status" value="1"/>
</dbReference>
<evidence type="ECO:0000256" key="4">
    <source>
        <dbReference type="ARBA" id="ARBA00022801"/>
    </source>
</evidence>
<dbReference type="InterPro" id="IPR003367">
    <property type="entry name" value="Thrombospondin_3-like_rpt"/>
</dbReference>
<evidence type="ECO:0000259" key="10">
    <source>
        <dbReference type="Pfam" id="PF00082"/>
    </source>
</evidence>
<dbReference type="PANTHER" id="PTHR43399">
    <property type="entry name" value="SUBTILISIN-RELATED"/>
    <property type="match status" value="1"/>
</dbReference>
<evidence type="ECO:0000256" key="3">
    <source>
        <dbReference type="ARBA" id="ARBA00022729"/>
    </source>
</evidence>
<feature type="signal peptide" evidence="9">
    <location>
        <begin position="1"/>
        <end position="27"/>
    </location>
</feature>
<dbReference type="InterPro" id="IPR051048">
    <property type="entry name" value="Peptidase_S8/S53_subtilisin"/>
</dbReference>
<evidence type="ECO:0000313" key="12">
    <source>
        <dbReference type="Proteomes" id="UP001058860"/>
    </source>
</evidence>
<dbReference type="Pfam" id="PF02412">
    <property type="entry name" value="TSP_3"/>
    <property type="match status" value="1"/>
</dbReference>
<evidence type="ECO:0000256" key="7">
    <source>
        <dbReference type="RuleBase" id="RU003355"/>
    </source>
</evidence>
<dbReference type="RefSeq" id="WP_353866048.1">
    <property type="nucleotide sequence ID" value="NZ_CP088295.1"/>
</dbReference>